<dbReference type="Proteomes" id="UP001057402">
    <property type="component" value="Chromosome 10"/>
</dbReference>
<name>A0ACB9MBH7_9MYRT</name>
<dbReference type="EMBL" id="CM042889">
    <property type="protein sequence ID" value="KAI4321333.1"/>
    <property type="molecule type" value="Genomic_DNA"/>
</dbReference>
<comment type="caution">
    <text evidence="1">The sequence shown here is derived from an EMBL/GenBank/DDBJ whole genome shotgun (WGS) entry which is preliminary data.</text>
</comment>
<proteinExistence type="predicted"/>
<accession>A0ACB9MBH7</accession>
<evidence type="ECO:0000313" key="1">
    <source>
        <dbReference type="EMBL" id="KAI4321333.1"/>
    </source>
</evidence>
<protein>
    <submittedName>
        <fullName evidence="1">Uncharacterized protein</fullName>
    </submittedName>
</protein>
<reference evidence="2" key="1">
    <citation type="journal article" date="2023" name="Front. Plant Sci.">
        <title>Chromosomal-level genome assembly of Melastoma candidum provides insights into trichome evolution.</title>
        <authorList>
            <person name="Zhong Y."/>
            <person name="Wu W."/>
            <person name="Sun C."/>
            <person name="Zou P."/>
            <person name="Liu Y."/>
            <person name="Dai S."/>
            <person name="Zhou R."/>
        </authorList>
    </citation>
    <scope>NUCLEOTIDE SEQUENCE [LARGE SCALE GENOMIC DNA]</scope>
</reference>
<organism evidence="1 2">
    <name type="scientific">Melastoma candidum</name>
    <dbReference type="NCBI Taxonomy" id="119954"/>
    <lineage>
        <taxon>Eukaryota</taxon>
        <taxon>Viridiplantae</taxon>
        <taxon>Streptophyta</taxon>
        <taxon>Embryophyta</taxon>
        <taxon>Tracheophyta</taxon>
        <taxon>Spermatophyta</taxon>
        <taxon>Magnoliopsida</taxon>
        <taxon>eudicotyledons</taxon>
        <taxon>Gunneridae</taxon>
        <taxon>Pentapetalae</taxon>
        <taxon>rosids</taxon>
        <taxon>malvids</taxon>
        <taxon>Myrtales</taxon>
        <taxon>Melastomataceae</taxon>
        <taxon>Melastomatoideae</taxon>
        <taxon>Melastomateae</taxon>
        <taxon>Melastoma</taxon>
    </lineage>
</organism>
<evidence type="ECO:0000313" key="2">
    <source>
        <dbReference type="Proteomes" id="UP001057402"/>
    </source>
</evidence>
<sequence>MERSTVAVLGAKTPPPSEIKMVAEPFQNRGGIELPKDVTPDRLRVPKPFIHPERYRSPTDKMVSPITRSLLARTRRRGGALLPPSMINPQKMQALN</sequence>
<keyword evidence="2" id="KW-1185">Reference proteome</keyword>
<gene>
    <name evidence="1" type="ORF">MLD38_034730</name>
</gene>